<protein>
    <submittedName>
        <fullName evidence="2">Uncharacterized protein</fullName>
    </submittedName>
</protein>
<reference evidence="3" key="1">
    <citation type="journal article" date="2019" name="Int. J. Syst. Evol. Microbiol.">
        <title>The Global Catalogue of Microorganisms (GCM) 10K type strain sequencing project: providing services to taxonomists for standard genome sequencing and annotation.</title>
        <authorList>
            <consortium name="The Broad Institute Genomics Platform"/>
            <consortium name="The Broad Institute Genome Sequencing Center for Infectious Disease"/>
            <person name="Wu L."/>
            <person name="Ma J."/>
        </authorList>
    </citation>
    <scope>NUCLEOTIDE SEQUENCE [LARGE SCALE GENOMIC DNA]</scope>
    <source>
        <strain evidence="3">JCM 4505</strain>
    </source>
</reference>
<evidence type="ECO:0000256" key="1">
    <source>
        <dbReference type="SAM" id="MobiDB-lite"/>
    </source>
</evidence>
<evidence type="ECO:0000313" key="3">
    <source>
        <dbReference type="Proteomes" id="UP001501867"/>
    </source>
</evidence>
<accession>A0ABP3F8D4</accession>
<dbReference type="EMBL" id="BAAABV010000021">
    <property type="protein sequence ID" value="GAA0300889.1"/>
    <property type="molecule type" value="Genomic_DNA"/>
</dbReference>
<gene>
    <name evidence="2" type="ORF">GCM10010302_44340</name>
</gene>
<sequence>MIKAGAGPTLEGECGGEPIRPAEAPRASPAVTRPAPTAPQKQDRAAAACPRAGVPQPGSLAMRSASAWRISSTDVSGAVSS</sequence>
<organism evidence="2 3">
    <name type="scientific">Streptomyces polychromogenes</name>
    <dbReference type="NCBI Taxonomy" id="67342"/>
    <lineage>
        <taxon>Bacteria</taxon>
        <taxon>Bacillati</taxon>
        <taxon>Actinomycetota</taxon>
        <taxon>Actinomycetes</taxon>
        <taxon>Kitasatosporales</taxon>
        <taxon>Streptomycetaceae</taxon>
        <taxon>Streptomyces</taxon>
    </lineage>
</organism>
<feature type="compositionally biased region" description="Polar residues" evidence="1">
    <location>
        <begin position="69"/>
        <end position="81"/>
    </location>
</feature>
<dbReference type="Proteomes" id="UP001501867">
    <property type="component" value="Unassembled WGS sequence"/>
</dbReference>
<keyword evidence="3" id="KW-1185">Reference proteome</keyword>
<feature type="region of interest" description="Disordered" evidence="1">
    <location>
        <begin position="1"/>
        <end position="81"/>
    </location>
</feature>
<comment type="caution">
    <text evidence="2">The sequence shown here is derived from an EMBL/GenBank/DDBJ whole genome shotgun (WGS) entry which is preliminary data.</text>
</comment>
<name>A0ABP3F8D4_9ACTN</name>
<proteinExistence type="predicted"/>
<evidence type="ECO:0000313" key="2">
    <source>
        <dbReference type="EMBL" id="GAA0300889.1"/>
    </source>
</evidence>